<evidence type="ECO:0000256" key="1">
    <source>
        <dbReference type="ARBA" id="ARBA00004162"/>
    </source>
</evidence>
<protein>
    <submittedName>
        <fullName evidence="9">Biopolymer transport protein</fullName>
    </submittedName>
</protein>
<keyword evidence="4 7" id="KW-0812">Transmembrane</keyword>
<comment type="subcellular location">
    <subcellularLocation>
        <location evidence="1">Cell membrane</location>
        <topology evidence="1">Single-pass membrane protein</topology>
    </subcellularLocation>
    <subcellularLocation>
        <location evidence="7">Cell membrane</location>
        <topology evidence="7">Single-pass type II membrane protein</topology>
    </subcellularLocation>
</comment>
<keyword evidence="5 8" id="KW-1133">Transmembrane helix</keyword>
<keyword evidence="10" id="KW-1185">Reference proteome</keyword>
<evidence type="ECO:0000256" key="7">
    <source>
        <dbReference type="RuleBase" id="RU003879"/>
    </source>
</evidence>
<evidence type="ECO:0000256" key="3">
    <source>
        <dbReference type="ARBA" id="ARBA00022475"/>
    </source>
</evidence>
<evidence type="ECO:0000256" key="4">
    <source>
        <dbReference type="ARBA" id="ARBA00022692"/>
    </source>
</evidence>
<gene>
    <name evidence="9" type="ORF">SCALIN_C36_0003</name>
</gene>
<evidence type="ECO:0000256" key="8">
    <source>
        <dbReference type="SAM" id="Phobius"/>
    </source>
</evidence>
<dbReference type="RefSeq" id="WP_203415574.1">
    <property type="nucleotide sequence ID" value="NZ_BAOS01000036.1"/>
</dbReference>
<evidence type="ECO:0000256" key="6">
    <source>
        <dbReference type="ARBA" id="ARBA00023136"/>
    </source>
</evidence>
<dbReference type="GO" id="GO:0005886">
    <property type="term" value="C:plasma membrane"/>
    <property type="evidence" value="ECO:0007669"/>
    <property type="project" value="UniProtKB-SubCell"/>
</dbReference>
<reference evidence="10" key="1">
    <citation type="journal article" date="2017" name="Environ. Microbiol. Rep.">
        <title>Genetic Diversity of Marine Anaerobic Ammonium-Oxidizing Bacteria as Revealed by Genomic and Proteomic Analyses of 'Candidatus Scalindua japonica'.</title>
        <authorList>
            <person name="Oshiki M."/>
            <person name="Mizuto K."/>
            <person name="Kimura Z."/>
            <person name="Kindaichi T."/>
            <person name="Satoh H."/>
            <person name="Okabe S."/>
        </authorList>
    </citation>
    <scope>NUCLEOTIDE SEQUENCE [LARGE SCALE GENOMIC DNA]</scope>
    <source>
        <strain evidence="10">husup-a2</strain>
    </source>
</reference>
<dbReference type="Gene3D" id="3.30.420.270">
    <property type="match status" value="1"/>
</dbReference>
<dbReference type="EMBL" id="BAOS01000036">
    <property type="protein sequence ID" value="GAX62614.1"/>
    <property type="molecule type" value="Genomic_DNA"/>
</dbReference>
<dbReference type="Proteomes" id="UP000218542">
    <property type="component" value="Unassembled WGS sequence"/>
</dbReference>
<keyword evidence="7" id="KW-0813">Transport</keyword>
<organism evidence="9 10">
    <name type="scientific">Candidatus Scalindua japonica</name>
    <dbReference type="NCBI Taxonomy" id="1284222"/>
    <lineage>
        <taxon>Bacteria</taxon>
        <taxon>Pseudomonadati</taxon>
        <taxon>Planctomycetota</taxon>
        <taxon>Candidatus Brocadiia</taxon>
        <taxon>Candidatus Brocadiales</taxon>
        <taxon>Candidatus Scalinduaceae</taxon>
        <taxon>Candidatus Scalindua</taxon>
    </lineage>
</organism>
<dbReference type="PANTHER" id="PTHR30558:SF7">
    <property type="entry name" value="TOL-PAL SYSTEM PROTEIN TOLR"/>
    <property type="match status" value="1"/>
</dbReference>
<name>A0A286U3A9_9BACT</name>
<comment type="caution">
    <text evidence="9">The sequence shown here is derived from an EMBL/GenBank/DDBJ whole genome shotgun (WGS) entry which is preliminary data.</text>
</comment>
<evidence type="ECO:0000256" key="2">
    <source>
        <dbReference type="ARBA" id="ARBA00005811"/>
    </source>
</evidence>
<keyword evidence="6 8" id="KW-0472">Membrane</keyword>
<feature type="transmembrane region" description="Helical" evidence="8">
    <location>
        <begin position="12"/>
        <end position="33"/>
    </location>
</feature>
<dbReference type="GO" id="GO:0022857">
    <property type="term" value="F:transmembrane transporter activity"/>
    <property type="evidence" value="ECO:0007669"/>
    <property type="project" value="InterPro"/>
</dbReference>
<comment type="similarity">
    <text evidence="2 7">Belongs to the ExbD/TolR family.</text>
</comment>
<dbReference type="InterPro" id="IPR003400">
    <property type="entry name" value="ExbD"/>
</dbReference>
<keyword evidence="7" id="KW-0653">Protein transport</keyword>
<accession>A0A286U3A9</accession>
<evidence type="ECO:0000313" key="9">
    <source>
        <dbReference type="EMBL" id="GAX62614.1"/>
    </source>
</evidence>
<dbReference type="Pfam" id="PF02472">
    <property type="entry name" value="ExbD"/>
    <property type="match status" value="1"/>
</dbReference>
<dbReference type="PANTHER" id="PTHR30558">
    <property type="entry name" value="EXBD MEMBRANE COMPONENT OF PMF-DRIVEN MACROMOLECULE IMPORT SYSTEM"/>
    <property type="match status" value="1"/>
</dbReference>
<keyword evidence="3" id="KW-1003">Cell membrane</keyword>
<evidence type="ECO:0000313" key="10">
    <source>
        <dbReference type="Proteomes" id="UP000218542"/>
    </source>
</evidence>
<sequence length="127" mass="14298">MMEDEEFNSINIIPFVDIMLVLLTIVLTTSTFIKAELLPIQLPGASEKQSKSIESLIVEIDREERIYLNSKPVDINGLKESINSFDKTTPVTIRADKNIVLQAFVDVLDTVKNTGFEKVTLQTEVLK</sequence>
<evidence type="ECO:0000256" key="5">
    <source>
        <dbReference type="ARBA" id="ARBA00022989"/>
    </source>
</evidence>
<proteinExistence type="inferred from homology"/>
<dbReference type="AlphaFoldDB" id="A0A286U3A9"/>
<dbReference type="GO" id="GO:0015031">
    <property type="term" value="P:protein transport"/>
    <property type="evidence" value="ECO:0007669"/>
    <property type="project" value="UniProtKB-KW"/>
</dbReference>